<dbReference type="KEGG" id="vsc:VSVS12_00621"/>
<dbReference type="Proteomes" id="UP000095131">
    <property type="component" value="Unassembled WGS sequence"/>
</dbReference>
<feature type="domain" description="GmrSD restriction endonucleases N-terminal" evidence="1">
    <location>
        <begin position="8"/>
        <end position="257"/>
    </location>
</feature>
<proteinExistence type="predicted"/>
<dbReference type="EMBL" id="MDCJ01000002">
    <property type="protein sequence ID" value="ODS10216.1"/>
    <property type="molecule type" value="Genomic_DNA"/>
</dbReference>
<dbReference type="Pfam" id="PF03235">
    <property type="entry name" value="GmrSD_N"/>
    <property type="match status" value="1"/>
</dbReference>
<protein>
    <recommendedName>
        <fullName evidence="1">GmrSD restriction endonucleases N-terminal domain-containing protein</fullName>
    </recommendedName>
</protein>
<evidence type="ECO:0000313" key="3">
    <source>
        <dbReference type="Proteomes" id="UP000095131"/>
    </source>
</evidence>
<dbReference type="OrthoDB" id="7802453at2"/>
<dbReference type="AlphaFoldDB" id="A0A1B1NL08"/>
<reference evidence="2 3" key="1">
    <citation type="submission" date="2016-08" db="EMBL/GenBank/DDBJ databases">
        <title>Genome sequencing of Vibrio scophthalmi strain FP3289, an isolated from Paralichthys olivaceus.</title>
        <authorList>
            <person name="Han H.-J."/>
        </authorList>
    </citation>
    <scope>NUCLEOTIDE SEQUENCE [LARGE SCALE GENOMIC DNA]</scope>
    <source>
        <strain evidence="2 3">FP3289</strain>
    </source>
</reference>
<evidence type="ECO:0000313" key="2">
    <source>
        <dbReference type="EMBL" id="ODS10216.1"/>
    </source>
</evidence>
<dbReference type="RefSeq" id="WP_014386725.1">
    <property type="nucleotide sequence ID" value="NZ_CP016307.1"/>
</dbReference>
<dbReference type="PANTHER" id="PTHR37292">
    <property type="entry name" value="VNG6097C"/>
    <property type="match status" value="1"/>
</dbReference>
<sequence length="593" mass="68918">MAYASLSISDLIDEINKNKYYLPAIQRKFVWREEKICTLFDSIMRDYPIGTFLFWELDQGNANDYTFYEFLKNYHERDSKNALVNYSFPHDITGVLDGQQRISSMYIALQGIYQSRPKYAKRAKDSSYPKREFYLNLLGDADEYEFCFLTEQQAGESSTDRYYFRVRDILEYTADDDPYDILDPLLDQNDDGAAHLNAKRSVARRKLDLLKRKMYQPDLISYFKVTGKDLDEILDIFVRVNSGGNILSKSDLLFSTLVAHWENGREQIEELLDELNGEDGLFSFNTDFLMRTCLFLVDAPMSFKVRSFNKETIEVIKHRWTDISQALKRTAVMLRDFGFNKKRLSSHYAATPIAYYLLKGGVVNQEIKGQLHKLVIHSLLKQVYSGQADTALNGLREGLRQKGDEGYLLKSNMFDFGKFKYTRLAGGKKLTIDHDDIDELLERSKGAFTFMVLSLLYPDLKLDKVNFHQDHMHPASGFKWTKLESMGLEEEAIRDWQSKRDLLPNLQLLEGQENVEKQAKALNQWVAEEVTNESLYRDQNYIPTELSLQFDDFETYFDCRRALMKTKLCKLFDVEQPNMAEPVSETGEITNPA</sequence>
<organism evidence="2 3">
    <name type="scientific">Vibrio scophthalmi</name>
    <dbReference type="NCBI Taxonomy" id="45658"/>
    <lineage>
        <taxon>Bacteria</taxon>
        <taxon>Pseudomonadati</taxon>
        <taxon>Pseudomonadota</taxon>
        <taxon>Gammaproteobacteria</taxon>
        <taxon>Vibrionales</taxon>
        <taxon>Vibrionaceae</taxon>
        <taxon>Vibrio</taxon>
    </lineage>
</organism>
<accession>A0A1B1NL08</accession>
<dbReference type="PATRIC" id="fig|45658.6.peg.585"/>
<evidence type="ECO:0000259" key="1">
    <source>
        <dbReference type="Pfam" id="PF03235"/>
    </source>
</evidence>
<dbReference type="PANTHER" id="PTHR37292:SF2">
    <property type="entry name" value="DUF262 DOMAIN-CONTAINING PROTEIN"/>
    <property type="match status" value="1"/>
</dbReference>
<gene>
    <name evidence="2" type="ORF">VSF3289_00471</name>
</gene>
<dbReference type="InterPro" id="IPR004919">
    <property type="entry name" value="GmrSD_N"/>
</dbReference>
<comment type="caution">
    <text evidence="2">The sequence shown here is derived from an EMBL/GenBank/DDBJ whole genome shotgun (WGS) entry which is preliminary data.</text>
</comment>
<name>A0A1B1NL08_9VIBR</name>